<dbReference type="Pfam" id="PF00990">
    <property type="entry name" value="GGDEF"/>
    <property type="match status" value="1"/>
</dbReference>
<dbReference type="CDD" id="cd01949">
    <property type="entry name" value="GGDEF"/>
    <property type="match status" value="1"/>
</dbReference>
<dbReference type="AlphaFoldDB" id="A0A378K9Y0"/>
<dbReference type="FunFam" id="3.30.70.270:FF:000001">
    <property type="entry name" value="Diguanylate cyclase domain protein"/>
    <property type="match status" value="1"/>
</dbReference>
<sequence length="369" mass="42347">MKKGIFELQDECFLLLLQSSLKSIPFNIFLSTFIWSYLLYRQAPVIEVTLWYGLICFLSLTRWFYSQQSIHKHAYLLKKDRIKFTFILLTGFMGALWGICYIWFYPYFLAMHQNVITLALGGMASGALASLSIYLPAYYAYLIPMFLPLILYNYWLGDLDHTILASMFLLFVIMLIITAKFPSTLLKETIELTKEKDKALEEVQRTAITDGLTGLYNRRYFDQRFNEEFRRAQRNNHPLNLILIDVDDFKKINDQHGHPTGDLCLKELANTIKDSAGRANDATFRIGGDEFAAILSNISLEETISLCNKIQQKFKQDVKLAKPTISIGIVSIPPVCTNEIDEVVSVADQTLYKAKKAGKNQIYSQQLNC</sequence>
<feature type="transmembrane region" description="Helical" evidence="4">
    <location>
        <begin position="161"/>
        <end position="179"/>
    </location>
</feature>
<reference evidence="6 7" key="1">
    <citation type="submission" date="2018-06" db="EMBL/GenBank/DDBJ databases">
        <authorList>
            <consortium name="Pathogen Informatics"/>
            <person name="Doyle S."/>
        </authorList>
    </citation>
    <scope>NUCLEOTIDE SEQUENCE [LARGE SCALE GENOMIC DNA]</scope>
    <source>
        <strain evidence="6 7">NCTC13316</strain>
    </source>
</reference>
<feature type="transmembrane region" description="Helical" evidence="4">
    <location>
        <begin position="49"/>
        <end position="65"/>
    </location>
</feature>
<feature type="domain" description="GGDEF" evidence="5">
    <location>
        <begin position="237"/>
        <end position="367"/>
    </location>
</feature>
<evidence type="ECO:0000259" key="5">
    <source>
        <dbReference type="PROSITE" id="PS50887"/>
    </source>
</evidence>
<keyword evidence="4" id="KW-0812">Transmembrane</keyword>
<dbReference type="RefSeq" id="WP_160116245.1">
    <property type="nucleotide sequence ID" value="NZ_CAAAHP010000008.1"/>
</dbReference>
<keyword evidence="7" id="KW-1185">Reference proteome</keyword>
<organism evidence="6 7">
    <name type="scientific">Legionella busanensis</name>
    <dbReference type="NCBI Taxonomy" id="190655"/>
    <lineage>
        <taxon>Bacteria</taxon>
        <taxon>Pseudomonadati</taxon>
        <taxon>Pseudomonadota</taxon>
        <taxon>Gammaproteobacteria</taxon>
        <taxon>Legionellales</taxon>
        <taxon>Legionellaceae</taxon>
        <taxon>Legionella</taxon>
    </lineage>
</organism>
<dbReference type="GO" id="GO:0052621">
    <property type="term" value="F:diguanylate cyclase activity"/>
    <property type="evidence" value="ECO:0007669"/>
    <property type="project" value="UniProtKB-EC"/>
</dbReference>
<comment type="cofactor">
    <cofactor evidence="1">
        <name>Mg(2+)</name>
        <dbReference type="ChEBI" id="CHEBI:18420"/>
    </cofactor>
</comment>
<dbReference type="SUPFAM" id="SSF55073">
    <property type="entry name" value="Nucleotide cyclase"/>
    <property type="match status" value="1"/>
</dbReference>
<keyword evidence="4" id="KW-1133">Transmembrane helix</keyword>
<keyword evidence="4" id="KW-0472">Membrane</keyword>
<dbReference type="OrthoDB" id="9813903at2"/>
<comment type="catalytic activity">
    <reaction evidence="3">
        <text>2 GTP = 3',3'-c-di-GMP + 2 diphosphate</text>
        <dbReference type="Rhea" id="RHEA:24898"/>
        <dbReference type="ChEBI" id="CHEBI:33019"/>
        <dbReference type="ChEBI" id="CHEBI:37565"/>
        <dbReference type="ChEBI" id="CHEBI:58805"/>
        <dbReference type="EC" id="2.7.7.65"/>
    </reaction>
</comment>
<protein>
    <recommendedName>
        <fullName evidence="2">diguanylate cyclase</fullName>
        <ecNumber evidence="2">2.7.7.65</ecNumber>
    </recommendedName>
</protein>
<dbReference type="Gene3D" id="3.30.70.270">
    <property type="match status" value="1"/>
</dbReference>
<feature type="transmembrane region" description="Helical" evidence="4">
    <location>
        <begin position="86"/>
        <end position="105"/>
    </location>
</feature>
<evidence type="ECO:0000256" key="2">
    <source>
        <dbReference type="ARBA" id="ARBA00012528"/>
    </source>
</evidence>
<dbReference type="EMBL" id="UGOD01000005">
    <property type="protein sequence ID" value="STX81516.1"/>
    <property type="molecule type" value="Genomic_DNA"/>
</dbReference>
<dbReference type="Proteomes" id="UP000254794">
    <property type="component" value="Unassembled WGS sequence"/>
</dbReference>
<dbReference type="InterPro" id="IPR043128">
    <property type="entry name" value="Rev_trsase/Diguanyl_cyclase"/>
</dbReference>
<dbReference type="SMART" id="SM00267">
    <property type="entry name" value="GGDEF"/>
    <property type="match status" value="1"/>
</dbReference>
<accession>A0A378K9Y0</accession>
<dbReference type="PANTHER" id="PTHR45138:SF9">
    <property type="entry name" value="DIGUANYLATE CYCLASE DGCM-RELATED"/>
    <property type="match status" value="1"/>
</dbReference>
<evidence type="ECO:0000256" key="1">
    <source>
        <dbReference type="ARBA" id="ARBA00001946"/>
    </source>
</evidence>
<feature type="transmembrane region" description="Helical" evidence="4">
    <location>
        <begin position="138"/>
        <end position="155"/>
    </location>
</feature>
<name>A0A378K9Y0_9GAMM</name>
<dbReference type="InterPro" id="IPR029787">
    <property type="entry name" value="Nucleotide_cyclase"/>
</dbReference>
<dbReference type="NCBIfam" id="TIGR00254">
    <property type="entry name" value="GGDEF"/>
    <property type="match status" value="1"/>
</dbReference>
<dbReference type="InterPro" id="IPR050469">
    <property type="entry name" value="Diguanylate_Cyclase"/>
</dbReference>
<gene>
    <name evidence="6" type="primary">cph2_3</name>
    <name evidence="6" type="ORF">NCTC13316_03389</name>
</gene>
<dbReference type="InterPro" id="IPR000160">
    <property type="entry name" value="GGDEF_dom"/>
</dbReference>
<dbReference type="PANTHER" id="PTHR45138">
    <property type="entry name" value="REGULATORY COMPONENTS OF SENSORY TRANSDUCTION SYSTEM"/>
    <property type="match status" value="1"/>
</dbReference>
<evidence type="ECO:0000256" key="4">
    <source>
        <dbReference type="SAM" id="Phobius"/>
    </source>
</evidence>
<dbReference type="EC" id="2.7.7.65" evidence="2"/>
<evidence type="ECO:0000256" key="3">
    <source>
        <dbReference type="ARBA" id="ARBA00034247"/>
    </source>
</evidence>
<evidence type="ECO:0000313" key="6">
    <source>
        <dbReference type="EMBL" id="STX81516.1"/>
    </source>
</evidence>
<dbReference type="PROSITE" id="PS50887">
    <property type="entry name" value="GGDEF"/>
    <property type="match status" value="1"/>
</dbReference>
<feature type="transmembrane region" description="Helical" evidence="4">
    <location>
        <begin position="12"/>
        <end position="37"/>
    </location>
</feature>
<evidence type="ECO:0000313" key="7">
    <source>
        <dbReference type="Proteomes" id="UP000254794"/>
    </source>
</evidence>
<proteinExistence type="predicted"/>